<accession>A0A857LHE3</accession>
<gene>
    <name evidence="2" type="ORF">GII30_01080</name>
</gene>
<protein>
    <recommendedName>
        <fullName evidence="1">TY-Chap N-terminal domain-containing protein</fullName>
    </recommendedName>
</protein>
<proteinExistence type="predicted"/>
<feature type="domain" description="TY-Chap N-terminal" evidence="1">
    <location>
        <begin position="12"/>
        <end position="129"/>
    </location>
</feature>
<dbReference type="Pfam" id="PF22552">
    <property type="entry name" value="TY-Chap3"/>
    <property type="match status" value="1"/>
</dbReference>
<organism evidence="2">
    <name type="scientific">Gordonia amarae</name>
    <dbReference type="NCBI Taxonomy" id="36821"/>
    <lineage>
        <taxon>Bacteria</taxon>
        <taxon>Bacillati</taxon>
        <taxon>Actinomycetota</taxon>
        <taxon>Actinomycetes</taxon>
        <taxon>Mycobacteriales</taxon>
        <taxon>Gordoniaceae</taxon>
        <taxon>Gordonia</taxon>
    </lineage>
</organism>
<dbReference type="RefSeq" id="WP_005192049.1">
    <property type="nucleotide sequence ID" value="NZ_CP045804.1"/>
</dbReference>
<name>A0A857LHE3_9ACTN</name>
<dbReference type="EMBL" id="CP045810">
    <property type="protein sequence ID" value="QHN37962.1"/>
    <property type="molecule type" value="Genomic_DNA"/>
</dbReference>
<dbReference type="AlphaFoldDB" id="A0A857LHE3"/>
<dbReference type="InterPro" id="IPR054344">
    <property type="entry name" value="TY-Chap_N"/>
</dbReference>
<evidence type="ECO:0000313" key="2">
    <source>
        <dbReference type="EMBL" id="QHN37962.1"/>
    </source>
</evidence>
<reference evidence="2" key="1">
    <citation type="journal article" date="2021" name="Nat. Microbiol.">
        <title>Cocultivation of an ultrasmall environmental parasitic bacterium with lytic ability against bacteria associated with wastewater foams.</title>
        <authorList>
            <person name="Batinovic S."/>
            <person name="Rose J.J.A."/>
            <person name="Ratcliffe J."/>
            <person name="Seviour R.J."/>
            <person name="Petrovski S."/>
        </authorList>
    </citation>
    <scope>NUCLEOTIDE SEQUENCE</scope>
    <source>
        <strain evidence="2">CON44</strain>
    </source>
</reference>
<evidence type="ECO:0000259" key="1">
    <source>
        <dbReference type="Pfam" id="PF22552"/>
    </source>
</evidence>
<sequence length="285" mass="30867">MEQMPFDAQMQRAWDEYELGLAVRLYDLGRDDTLTVSAVSADVPDGPHPRVVFTVTGAGRVRATISDADLSADPDGYAEQIDGMAEIGWRHLANGTHIVEAGKRNLEKVAFIVTRAFLGLWHITHPAFLDDADEPPAEPSPDSKSLPFTPAAVLPVILDYLAGLTGLEDCTVEDDRITLPSVYGTRSWISLSKHGPWLECAANLGSAPDNTMLGQIIAAHALRWPYVTLLVAQDSVFAVRSIDAADLSPDNFVHGLGSWHKFLAHGAPAIVELISDANAGRPWEP</sequence>